<name>A0A0R2NJ38_9LACO</name>
<dbReference type="RefSeq" id="WP_057798409.1">
    <property type="nucleotide sequence ID" value="NZ_BJZZ01000006.1"/>
</dbReference>
<reference evidence="3 4" key="1">
    <citation type="journal article" date="2015" name="Genome Announc.">
        <title>Expanding the biotechnology potential of lactobacilli through comparative genomics of 213 strains and associated genera.</title>
        <authorList>
            <person name="Sun Z."/>
            <person name="Harris H.M."/>
            <person name="McCann A."/>
            <person name="Guo C."/>
            <person name="Argimon S."/>
            <person name="Zhang W."/>
            <person name="Yang X."/>
            <person name="Jeffery I.B."/>
            <person name="Cooney J.C."/>
            <person name="Kagawa T.F."/>
            <person name="Liu W."/>
            <person name="Song Y."/>
            <person name="Salvetti E."/>
            <person name="Wrobel A."/>
            <person name="Rasinkangas P."/>
            <person name="Parkhill J."/>
            <person name="Rea M.C."/>
            <person name="O'Sullivan O."/>
            <person name="Ritari J."/>
            <person name="Douillard F.P."/>
            <person name="Paul Ross R."/>
            <person name="Yang R."/>
            <person name="Briner A.E."/>
            <person name="Felis G.E."/>
            <person name="de Vos W.M."/>
            <person name="Barrangou R."/>
            <person name="Klaenhammer T.R."/>
            <person name="Caufield P.W."/>
            <person name="Cui Y."/>
            <person name="Zhang H."/>
            <person name="O'Toole P.W."/>
        </authorList>
    </citation>
    <scope>NUCLEOTIDE SEQUENCE [LARGE SCALE GENOMIC DNA]</scope>
    <source>
        <strain evidence="3 4">DSM 23026</strain>
    </source>
</reference>
<dbReference type="PATRIC" id="fig|480391.4.peg.1571"/>
<evidence type="ECO:0000313" key="3">
    <source>
        <dbReference type="EMBL" id="KRO25783.1"/>
    </source>
</evidence>
<dbReference type="NCBIfam" id="TIGR00730">
    <property type="entry name" value="Rossman fold protein, TIGR00730 family"/>
    <property type="match status" value="1"/>
</dbReference>
<dbReference type="GO" id="GO:0005829">
    <property type="term" value="C:cytosol"/>
    <property type="evidence" value="ECO:0007669"/>
    <property type="project" value="TreeGrafter"/>
</dbReference>
<dbReference type="GO" id="GO:0009691">
    <property type="term" value="P:cytokinin biosynthetic process"/>
    <property type="evidence" value="ECO:0007669"/>
    <property type="project" value="UniProtKB-UniRule"/>
</dbReference>
<organism evidence="3 4">
    <name type="scientific">Pediococcus argentinicus</name>
    <dbReference type="NCBI Taxonomy" id="480391"/>
    <lineage>
        <taxon>Bacteria</taxon>
        <taxon>Bacillati</taxon>
        <taxon>Bacillota</taxon>
        <taxon>Bacilli</taxon>
        <taxon>Lactobacillales</taxon>
        <taxon>Lactobacillaceae</taxon>
        <taxon>Pediococcus</taxon>
    </lineage>
</organism>
<evidence type="ECO:0000313" key="4">
    <source>
        <dbReference type="Proteomes" id="UP000051249"/>
    </source>
</evidence>
<dbReference type="EC" id="3.2.2.n1" evidence="2"/>
<comment type="caution">
    <text evidence="3">The sequence shown here is derived from an EMBL/GenBank/DDBJ whole genome shotgun (WGS) entry which is preliminary data.</text>
</comment>
<dbReference type="InterPro" id="IPR031100">
    <property type="entry name" value="LOG_fam"/>
</dbReference>
<dbReference type="PANTHER" id="PTHR31223:SF70">
    <property type="entry name" value="LOG FAMILY PROTEIN YJL055W"/>
    <property type="match status" value="1"/>
</dbReference>
<sequence length="190" mass="21076">MKSICVFCGSNPGHNPIYKEAAVELASNIVSNKYKLVYGGGKLGLMGIIANYVLDHETPVLGVIPKTLSSEQLLRLTDEQLVLTNSISDRIQYMVDASDALVVLPGGFGTMEELSSVLCWSELSLHNKPIVLMNINGYFDKYISFLQNAVEEGFLVEANYRLLKVATSTEEAFREINLYQHNVAFKHLSN</sequence>
<comment type="similarity">
    <text evidence="1 2">Belongs to the LOG family.</text>
</comment>
<dbReference type="Pfam" id="PF03641">
    <property type="entry name" value="Lysine_decarbox"/>
    <property type="match status" value="1"/>
</dbReference>
<proteinExistence type="inferred from homology"/>
<evidence type="ECO:0000256" key="2">
    <source>
        <dbReference type="RuleBase" id="RU363015"/>
    </source>
</evidence>
<dbReference type="PANTHER" id="PTHR31223">
    <property type="entry name" value="LOG FAMILY PROTEIN YJL055W"/>
    <property type="match status" value="1"/>
</dbReference>
<dbReference type="EMBL" id="JQCQ01000006">
    <property type="protein sequence ID" value="KRO25783.1"/>
    <property type="molecule type" value="Genomic_DNA"/>
</dbReference>
<dbReference type="GO" id="GO:0016799">
    <property type="term" value="F:hydrolase activity, hydrolyzing N-glycosyl compounds"/>
    <property type="evidence" value="ECO:0007669"/>
    <property type="project" value="TreeGrafter"/>
</dbReference>
<dbReference type="Proteomes" id="UP000051249">
    <property type="component" value="Unassembled WGS sequence"/>
</dbReference>
<keyword evidence="2" id="KW-0203">Cytokinin biosynthesis</keyword>
<dbReference type="Gene3D" id="3.40.50.450">
    <property type="match status" value="1"/>
</dbReference>
<keyword evidence="2" id="KW-0378">Hydrolase</keyword>
<accession>A0A0R2NJ38</accession>
<protein>
    <recommendedName>
        <fullName evidence="2">Cytokinin riboside 5'-monophosphate phosphoribohydrolase</fullName>
        <ecNumber evidence="2">3.2.2.n1</ecNumber>
    </recommendedName>
</protein>
<dbReference type="OrthoDB" id="9801098at2"/>
<keyword evidence="4" id="KW-1185">Reference proteome</keyword>
<evidence type="ECO:0000256" key="1">
    <source>
        <dbReference type="ARBA" id="ARBA00006763"/>
    </source>
</evidence>
<dbReference type="InterPro" id="IPR005269">
    <property type="entry name" value="LOG"/>
</dbReference>
<gene>
    <name evidence="3" type="ORF">IV88_GL001546</name>
</gene>
<dbReference type="AlphaFoldDB" id="A0A0R2NJ38"/>
<dbReference type="SUPFAM" id="SSF102405">
    <property type="entry name" value="MCP/YpsA-like"/>
    <property type="match status" value="1"/>
</dbReference>